<sequence length="398" mass="43887">MTRENNQADWWSTADVNELTGLLAGRMRSRLWQHTEPGELAAWVFDPPEPASLLSAPALLDGHWRDGLDERQQLSWALAGWVLRTAVPEVRATAGTHWLLSHVREAGLRRLRLTVGPVAFLRLNEHGDEVRLRLALAPLHAALQAGALSDEEWEDRGIALPEDTTRTYEEEKILVRCPDVETTLWLLKQSPVMVAARMLAARLSTMGFPFHEDYRPEVAARAWVAAEDLLTREVTAPAAGRGPLGFDRPYRASAVAAALPTQRSFDADAYRAGVSEHDRLCRAVIDHLEKGGTQVGTGLHAVPVDLAWRTDNGRQVIAEVKSVLDGNEIEQLRLGLGQILEYRHRLAALNVPVTAVLVVSRLPDPIWRGICADSRVTLVAMDCPSWPVEMAAVAAAAQ</sequence>
<name>A0A9W5XHV1_9ACTN</name>
<evidence type="ECO:0000313" key="2">
    <source>
        <dbReference type="Proteomes" id="UP000607311"/>
    </source>
</evidence>
<organism evidence="1 2">
    <name type="scientific">Micromonospora sediminimaris</name>
    <dbReference type="NCBI Taxonomy" id="547162"/>
    <lineage>
        <taxon>Bacteria</taxon>
        <taxon>Bacillati</taxon>
        <taxon>Actinomycetota</taxon>
        <taxon>Actinomycetes</taxon>
        <taxon>Micromonosporales</taxon>
        <taxon>Micromonosporaceae</taxon>
        <taxon>Micromonospora</taxon>
    </lineage>
</organism>
<reference evidence="1" key="1">
    <citation type="submission" date="2021-01" db="EMBL/GenBank/DDBJ databases">
        <title>Whole genome shotgun sequence of Verrucosispora sediminis NBRC 107745.</title>
        <authorList>
            <person name="Komaki H."/>
            <person name="Tamura T."/>
        </authorList>
    </citation>
    <scope>NUCLEOTIDE SEQUENCE</scope>
    <source>
        <strain evidence="1">NBRC 107745</strain>
    </source>
</reference>
<evidence type="ECO:0000313" key="1">
    <source>
        <dbReference type="EMBL" id="GIJ31536.1"/>
    </source>
</evidence>
<dbReference type="EMBL" id="BOPD01000006">
    <property type="protein sequence ID" value="GIJ31536.1"/>
    <property type="molecule type" value="Genomic_DNA"/>
</dbReference>
<proteinExistence type="predicted"/>
<keyword evidence="2" id="KW-1185">Reference proteome</keyword>
<comment type="caution">
    <text evidence="1">The sequence shown here is derived from an EMBL/GenBank/DDBJ whole genome shotgun (WGS) entry which is preliminary data.</text>
</comment>
<protein>
    <submittedName>
        <fullName evidence="1">Uncharacterized protein</fullName>
    </submittedName>
</protein>
<accession>A0A9W5XHV1</accession>
<dbReference type="AlphaFoldDB" id="A0A9W5XHV1"/>
<gene>
    <name evidence="1" type="ORF">Vse01_06840</name>
</gene>
<dbReference type="Proteomes" id="UP000607311">
    <property type="component" value="Unassembled WGS sequence"/>
</dbReference>